<dbReference type="EMBL" id="SHKP01000005">
    <property type="protein sequence ID" value="RZU01180.1"/>
    <property type="molecule type" value="Genomic_DNA"/>
</dbReference>
<gene>
    <name evidence="1" type="ORF">EV670_1896</name>
</gene>
<accession>A0A4Q7VWW8</accession>
<reference evidence="1 2" key="1">
    <citation type="submission" date="2019-02" db="EMBL/GenBank/DDBJ databases">
        <title>Genomic Encyclopedia of Type Strains, Phase IV (KMG-IV): sequencing the most valuable type-strain genomes for metagenomic binning, comparative biology and taxonomic classification.</title>
        <authorList>
            <person name="Goeker M."/>
        </authorList>
    </citation>
    <scope>NUCLEOTIDE SEQUENCE [LARGE SCALE GENOMIC DNA]</scope>
    <source>
        <strain evidence="1 2">DSM 19570</strain>
    </source>
</reference>
<keyword evidence="2" id="KW-1185">Reference proteome</keyword>
<organism evidence="1 2">
    <name type="scientific">Rivibacter subsaxonicus</name>
    <dbReference type="NCBI Taxonomy" id="457575"/>
    <lineage>
        <taxon>Bacteria</taxon>
        <taxon>Pseudomonadati</taxon>
        <taxon>Pseudomonadota</taxon>
        <taxon>Betaproteobacteria</taxon>
        <taxon>Burkholderiales</taxon>
        <taxon>Rivibacter</taxon>
    </lineage>
</organism>
<proteinExistence type="predicted"/>
<dbReference type="AlphaFoldDB" id="A0A4Q7VWW8"/>
<sequence>MSPILNTKLARFAHGFYNYFADASFYLNLVCELRLFVAEYKGEHLRTVPREIEKARVG</sequence>
<protein>
    <submittedName>
        <fullName evidence="1">Uncharacterized protein</fullName>
    </submittedName>
</protein>
<evidence type="ECO:0000313" key="1">
    <source>
        <dbReference type="EMBL" id="RZU01180.1"/>
    </source>
</evidence>
<evidence type="ECO:0000313" key="2">
    <source>
        <dbReference type="Proteomes" id="UP000293671"/>
    </source>
</evidence>
<dbReference type="Proteomes" id="UP000293671">
    <property type="component" value="Unassembled WGS sequence"/>
</dbReference>
<comment type="caution">
    <text evidence="1">The sequence shown here is derived from an EMBL/GenBank/DDBJ whole genome shotgun (WGS) entry which is preliminary data.</text>
</comment>
<name>A0A4Q7VWW8_9BURK</name>